<protein>
    <submittedName>
        <fullName evidence="1">Selenide, water dikinase 2</fullName>
    </submittedName>
</protein>
<evidence type="ECO:0000313" key="1">
    <source>
        <dbReference type="EMBL" id="KAK3918839.1"/>
    </source>
</evidence>
<name>A0AAE1HCC9_9NEOP</name>
<evidence type="ECO:0000313" key="2">
    <source>
        <dbReference type="Proteomes" id="UP001219518"/>
    </source>
</evidence>
<dbReference type="EMBL" id="JAHWGI010000960">
    <property type="protein sequence ID" value="KAK3918839.1"/>
    <property type="molecule type" value="Genomic_DNA"/>
</dbReference>
<dbReference type="Proteomes" id="UP001219518">
    <property type="component" value="Unassembled WGS sequence"/>
</dbReference>
<organism evidence="1 2">
    <name type="scientific">Frankliniella fusca</name>
    <dbReference type="NCBI Taxonomy" id="407009"/>
    <lineage>
        <taxon>Eukaryota</taxon>
        <taxon>Metazoa</taxon>
        <taxon>Ecdysozoa</taxon>
        <taxon>Arthropoda</taxon>
        <taxon>Hexapoda</taxon>
        <taxon>Insecta</taxon>
        <taxon>Pterygota</taxon>
        <taxon>Neoptera</taxon>
        <taxon>Paraneoptera</taxon>
        <taxon>Thysanoptera</taxon>
        <taxon>Terebrantia</taxon>
        <taxon>Thripoidea</taxon>
        <taxon>Thripidae</taxon>
        <taxon>Frankliniella</taxon>
    </lineage>
</organism>
<sequence length="95" mass="10642">MFFSKLYFWVPHIRGGAVPVLEAGLANRPGPYSCLDREIWGGSSVAPPLKHGKKKYNRLKLPKRIFKAEDPSGAEFSSKAYCAVYELTNGFAYML</sequence>
<reference evidence="1" key="1">
    <citation type="submission" date="2021-07" db="EMBL/GenBank/DDBJ databases">
        <authorList>
            <person name="Catto M.A."/>
            <person name="Jacobson A."/>
            <person name="Kennedy G."/>
            <person name="Labadie P."/>
            <person name="Hunt B.G."/>
            <person name="Srinivasan R."/>
        </authorList>
    </citation>
    <scope>NUCLEOTIDE SEQUENCE</scope>
    <source>
        <strain evidence="1">PL_HMW_Pooled</strain>
        <tissue evidence="1">Head</tissue>
    </source>
</reference>
<gene>
    <name evidence="1" type="ORF">KUF71_008087</name>
</gene>
<proteinExistence type="predicted"/>
<dbReference type="AlphaFoldDB" id="A0AAE1HCC9"/>
<reference evidence="1" key="2">
    <citation type="journal article" date="2023" name="BMC Genomics">
        <title>Pest status, molecular evolution, and epigenetic factors derived from the genome assembly of Frankliniella fusca, a thysanopteran phytovirus vector.</title>
        <authorList>
            <person name="Catto M.A."/>
            <person name="Labadie P.E."/>
            <person name="Jacobson A.L."/>
            <person name="Kennedy G.G."/>
            <person name="Srinivasan R."/>
            <person name="Hunt B.G."/>
        </authorList>
    </citation>
    <scope>NUCLEOTIDE SEQUENCE</scope>
    <source>
        <strain evidence="1">PL_HMW_Pooled</strain>
    </source>
</reference>
<comment type="caution">
    <text evidence="1">The sequence shown here is derived from an EMBL/GenBank/DDBJ whole genome shotgun (WGS) entry which is preliminary data.</text>
</comment>
<accession>A0AAE1HCC9</accession>
<keyword evidence="2" id="KW-1185">Reference proteome</keyword>